<proteinExistence type="predicted"/>
<evidence type="ECO:0000256" key="2">
    <source>
        <dbReference type="ARBA" id="ARBA00022741"/>
    </source>
</evidence>
<keyword evidence="1" id="KW-0813">Transport</keyword>
<dbReference type="SMART" id="SM00382">
    <property type="entry name" value="AAA"/>
    <property type="match status" value="1"/>
</dbReference>
<dbReference type="InterPro" id="IPR017911">
    <property type="entry name" value="MacB-like_ATP-bd"/>
</dbReference>
<dbReference type="InterPro" id="IPR003593">
    <property type="entry name" value="AAA+_ATPase"/>
</dbReference>
<dbReference type="CDD" id="cd03255">
    <property type="entry name" value="ABC_MJ0796_LolCDE_FtsE"/>
    <property type="match status" value="1"/>
</dbReference>
<gene>
    <name evidence="5" type="ORF">HIJ39_07410</name>
</gene>
<dbReference type="Proteomes" id="UP000533476">
    <property type="component" value="Unassembled WGS sequence"/>
</dbReference>
<evidence type="ECO:0000256" key="1">
    <source>
        <dbReference type="ARBA" id="ARBA00022448"/>
    </source>
</evidence>
<dbReference type="InterPro" id="IPR003439">
    <property type="entry name" value="ABC_transporter-like_ATP-bd"/>
</dbReference>
<evidence type="ECO:0000259" key="4">
    <source>
        <dbReference type="PROSITE" id="PS50893"/>
    </source>
</evidence>
<dbReference type="RefSeq" id="WP_169098239.1">
    <property type="nucleotide sequence ID" value="NZ_JABBVZ010000018.1"/>
</dbReference>
<organism evidence="5 6">
    <name type="scientific">Sulfobacillus harzensis</name>
    <dbReference type="NCBI Taxonomy" id="2729629"/>
    <lineage>
        <taxon>Bacteria</taxon>
        <taxon>Bacillati</taxon>
        <taxon>Bacillota</taxon>
        <taxon>Clostridia</taxon>
        <taxon>Eubacteriales</taxon>
        <taxon>Clostridiales Family XVII. Incertae Sedis</taxon>
        <taxon>Sulfobacillus</taxon>
    </lineage>
</organism>
<reference evidence="5 6" key="1">
    <citation type="submission" date="2020-04" db="EMBL/GenBank/DDBJ databases">
        <authorList>
            <person name="Zhang R."/>
            <person name="Schippers A."/>
        </authorList>
    </citation>
    <scope>NUCLEOTIDE SEQUENCE [LARGE SCALE GENOMIC DNA]</scope>
    <source>
        <strain evidence="5 6">DSM 109850</strain>
    </source>
</reference>
<dbReference type="InterPro" id="IPR015854">
    <property type="entry name" value="ABC_transpr_LolD-like"/>
</dbReference>
<name>A0A7Y0L2N0_9FIRM</name>
<dbReference type="GO" id="GO:0098796">
    <property type="term" value="C:membrane protein complex"/>
    <property type="evidence" value="ECO:0007669"/>
    <property type="project" value="UniProtKB-ARBA"/>
</dbReference>
<dbReference type="GO" id="GO:0016887">
    <property type="term" value="F:ATP hydrolysis activity"/>
    <property type="evidence" value="ECO:0007669"/>
    <property type="project" value="InterPro"/>
</dbReference>
<sequence>MAVETQTEPLILVSDLTRKYGEGEAAVHALRGISLSIAAGEMVALMGPSGSGKSTLMNILGLFDRPSSGLYRLNGQDMTRLSARQQASYRGRRIAFVFQGIHLLPRLSALANVELPMSYARMGAGHRHDAAMHALELLGVAHLKDRYPSQMSGGQAQRVAIARAIAPGPDLLLADEPTGALDRKSGELVLQAFQQLHEETGVTIVIVTHDPVVGQHAARIVSLEDGQIIDDRPVTDRLRPQGGQS</sequence>
<dbReference type="AlphaFoldDB" id="A0A7Y0L2N0"/>
<evidence type="ECO:0000313" key="6">
    <source>
        <dbReference type="Proteomes" id="UP000533476"/>
    </source>
</evidence>
<dbReference type="EMBL" id="JABBVZ010000018">
    <property type="protein sequence ID" value="NMP22178.1"/>
    <property type="molecule type" value="Genomic_DNA"/>
</dbReference>
<dbReference type="InterPro" id="IPR027417">
    <property type="entry name" value="P-loop_NTPase"/>
</dbReference>
<keyword evidence="6" id="KW-1185">Reference proteome</keyword>
<keyword evidence="2" id="KW-0547">Nucleotide-binding</keyword>
<dbReference type="GO" id="GO:0022857">
    <property type="term" value="F:transmembrane transporter activity"/>
    <property type="evidence" value="ECO:0007669"/>
    <property type="project" value="TreeGrafter"/>
</dbReference>
<dbReference type="PROSITE" id="PS00211">
    <property type="entry name" value="ABC_TRANSPORTER_1"/>
    <property type="match status" value="1"/>
</dbReference>
<dbReference type="Gene3D" id="3.40.50.300">
    <property type="entry name" value="P-loop containing nucleotide triphosphate hydrolases"/>
    <property type="match status" value="1"/>
</dbReference>
<accession>A0A7Y0L2N0</accession>
<evidence type="ECO:0000256" key="3">
    <source>
        <dbReference type="ARBA" id="ARBA00022840"/>
    </source>
</evidence>
<dbReference type="SUPFAM" id="SSF52540">
    <property type="entry name" value="P-loop containing nucleoside triphosphate hydrolases"/>
    <property type="match status" value="1"/>
</dbReference>
<dbReference type="GO" id="GO:0005524">
    <property type="term" value="F:ATP binding"/>
    <property type="evidence" value="ECO:0007669"/>
    <property type="project" value="UniProtKB-KW"/>
</dbReference>
<dbReference type="PROSITE" id="PS50893">
    <property type="entry name" value="ABC_TRANSPORTER_2"/>
    <property type="match status" value="1"/>
</dbReference>
<dbReference type="GO" id="GO:0005886">
    <property type="term" value="C:plasma membrane"/>
    <property type="evidence" value="ECO:0007669"/>
    <property type="project" value="TreeGrafter"/>
</dbReference>
<keyword evidence="3 5" id="KW-0067">ATP-binding</keyword>
<dbReference type="InterPro" id="IPR017871">
    <property type="entry name" value="ABC_transporter-like_CS"/>
</dbReference>
<feature type="domain" description="ABC transporter" evidence="4">
    <location>
        <begin position="11"/>
        <end position="242"/>
    </location>
</feature>
<dbReference type="PANTHER" id="PTHR24220:SF86">
    <property type="entry name" value="ABC TRANSPORTER ABCH.1"/>
    <property type="match status" value="1"/>
</dbReference>
<protein>
    <submittedName>
        <fullName evidence="5">ABC transporter ATP-binding protein</fullName>
    </submittedName>
</protein>
<dbReference type="FunFam" id="3.40.50.300:FF:000032">
    <property type="entry name" value="Export ABC transporter ATP-binding protein"/>
    <property type="match status" value="1"/>
</dbReference>
<evidence type="ECO:0000313" key="5">
    <source>
        <dbReference type="EMBL" id="NMP22178.1"/>
    </source>
</evidence>
<comment type="caution">
    <text evidence="5">The sequence shown here is derived from an EMBL/GenBank/DDBJ whole genome shotgun (WGS) entry which is preliminary data.</text>
</comment>
<dbReference type="Pfam" id="PF00005">
    <property type="entry name" value="ABC_tran"/>
    <property type="match status" value="1"/>
</dbReference>
<dbReference type="PANTHER" id="PTHR24220">
    <property type="entry name" value="IMPORT ATP-BINDING PROTEIN"/>
    <property type="match status" value="1"/>
</dbReference>